<feature type="coiled-coil region" evidence="2">
    <location>
        <begin position="49"/>
        <end position="76"/>
    </location>
</feature>
<keyword evidence="2" id="KW-0175">Coiled coil</keyword>
<dbReference type="PANTHER" id="PTHR44375:SF17">
    <property type="entry name" value="2,4-DIENOYL-COA REDUCTASE"/>
    <property type="match status" value="1"/>
</dbReference>
<comment type="caution">
    <text evidence="3">The sequence shown here is derived from an EMBL/GenBank/DDBJ whole genome shotgun (WGS) entry which is preliminary data.</text>
</comment>
<reference evidence="3 4" key="1">
    <citation type="submission" date="2024-02" db="EMBL/GenBank/DDBJ databases">
        <title>de novo genome assembly of Solanum bulbocastanum strain 11H21.</title>
        <authorList>
            <person name="Hosaka A.J."/>
        </authorList>
    </citation>
    <scope>NUCLEOTIDE SEQUENCE [LARGE SCALE GENOMIC DNA]</scope>
    <source>
        <tissue evidence="3">Young leaves</tissue>
    </source>
</reference>
<evidence type="ECO:0008006" key="5">
    <source>
        <dbReference type="Google" id="ProtNLM"/>
    </source>
</evidence>
<dbReference type="Pfam" id="PF00106">
    <property type="entry name" value="adh_short"/>
    <property type="match status" value="1"/>
</dbReference>
<dbReference type="PROSITE" id="PS00061">
    <property type="entry name" value="ADH_SHORT"/>
    <property type="match status" value="1"/>
</dbReference>
<accession>A0AAN8T3N0</accession>
<sequence>MFISFTCSPFYEEGVGVGSDPCKAICGSKITKEGLKDQSPSRPSSRVDKQDVTAVMEEMQAKMEKLQDDMNNTMQQNEVSTKCISGLDSFEFSDDPIKSSTPSKSNRKKVFIRSRLLSAYIRLLLLHDYLKRNKMALWQDGLNGKVVMVTGASSGIGREVSINLAKAGCRIIVSARRVDKLKSLCNHINRSSNSEGLALNAIAVELDVTANGANIEAAVQIAWDAFGRIDALVNNAGVREEEWEHTFTTNLRGAWLVSKFVCRHMIDAKQGGGSIINVSSIAGLNRVLVPGGLAYASSKMALDRLTEMMALELGVHKIRVNSIAPGIFKSEMTESLIQQKWFHGVISRTAPLRTIGTTDPALTSLVRYLIHASSEYVSGNVFIVDSGATLIGVPIFSSL</sequence>
<dbReference type="PANTHER" id="PTHR44375">
    <property type="entry name" value="BETA-KETOACYL-ACP REDUCTASE-LIKE PROTEIN-RELATED"/>
    <property type="match status" value="1"/>
</dbReference>
<comment type="similarity">
    <text evidence="1">Belongs to the short-chain dehydrogenases/reductases (SDR) family.</text>
</comment>
<evidence type="ECO:0000313" key="4">
    <source>
        <dbReference type="Proteomes" id="UP001371456"/>
    </source>
</evidence>
<gene>
    <name evidence="3" type="ORF">RDI58_023800</name>
</gene>
<dbReference type="InterPro" id="IPR036291">
    <property type="entry name" value="NAD(P)-bd_dom_sf"/>
</dbReference>
<dbReference type="InterPro" id="IPR020904">
    <property type="entry name" value="Sc_DH/Rdtase_CS"/>
</dbReference>
<proteinExistence type="inferred from homology"/>
<keyword evidence="4" id="KW-1185">Reference proteome</keyword>
<dbReference type="FunFam" id="3.40.50.720:FF:000084">
    <property type="entry name" value="Short-chain dehydrogenase reductase"/>
    <property type="match status" value="1"/>
</dbReference>
<organism evidence="3 4">
    <name type="scientific">Solanum bulbocastanum</name>
    <name type="common">Wild potato</name>
    <dbReference type="NCBI Taxonomy" id="147425"/>
    <lineage>
        <taxon>Eukaryota</taxon>
        <taxon>Viridiplantae</taxon>
        <taxon>Streptophyta</taxon>
        <taxon>Embryophyta</taxon>
        <taxon>Tracheophyta</taxon>
        <taxon>Spermatophyta</taxon>
        <taxon>Magnoliopsida</taxon>
        <taxon>eudicotyledons</taxon>
        <taxon>Gunneridae</taxon>
        <taxon>Pentapetalae</taxon>
        <taxon>asterids</taxon>
        <taxon>lamiids</taxon>
        <taxon>Solanales</taxon>
        <taxon>Solanaceae</taxon>
        <taxon>Solanoideae</taxon>
        <taxon>Solaneae</taxon>
        <taxon>Solanum</taxon>
    </lineage>
</organism>
<evidence type="ECO:0000313" key="3">
    <source>
        <dbReference type="EMBL" id="KAK6777083.1"/>
    </source>
</evidence>
<evidence type="ECO:0000256" key="1">
    <source>
        <dbReference type="RuleBase" id="RU000363"/>
    </source>
</evidence>
<name>A0AAN8T3N0_SOLBU</name>
<dbReference type="SUPFAM" id="SSF51735">
    <property type="entry name" value="NAD(P)-binding Rossmann-fold domains"/>
    <property type="match status" value="1"/>
</dbReference>
<dbReference type="Proteomes" id="UP001371456">
    <property type="component" value="Unassembled WGS sequence"/>
</dbReference>
<evidence type="ECO:0000256" key="2">
    <source>
        <dbReference type="SAM" id="Coils"/>
    </source>
</evidence>
<dbReference type="Gene3D" id="3.40.50.720">
    <property type="entry name" value="NAD(P)-binding Rossmann-like Domain"/>
    <property type="match status" value="1"/>
</dbReference>
<dbReference type="PRINTS" id="PR00081">
    <property type="entry name" value="GDHRDH"/>
</dbReference>
<dbReference type="AlphaFoldDB" id="A0AAN8T3N0"/>
<dbReference type="EMBL" id="JBANQN010000010">
    <property type="protein sequence ID" value="KAK6777083.1"/>
    <property type="molecule type" value="Genomic_DNA"/>
</dbReference>
<dbReference type="PRINTS" id="PR00080">
    <property type="entry name" value="SDRFAMILY"/>
</dbReference>
<dbReference type="CDD" id="cd05233">
    <property type="entry name" value="SDR_c"/>
    <property type="match status" value="1"/>
</dbReference>
<dbReference type="InterPro" id="IPR002347">
    <property type="entry name" value="SDR_fam"/>
</dbReference>
<dbReference type="GO" id="GO:0016616">
    <property type="term" value="F:oxidoreductase activity, acting on the CH-OH group of donors, NAD or NADP as acceptor"/>
    <property type="evidence" value="ECO:0007669"/>
    <property type="project" value="UniProtKB-ARBA"/>
</dbReference>
<protein>
    <recommendedName>
        <fullName evidence="5">2,4-dienoyl-CoA reductase</fullName>
    </recommendedName>
</protein>